<sequence>MPRHWGLVQGWVGVTPRHQHGCLGVEGSGSGWDRNHEETEEDEENREQRKLESSYKEPKLIQSNIKATKIPSSSLSKQGHVWTKFQTWPKHGSPNPSPRLAEFQRSGNKDKRILNFDPEIERTFRKLRKQSKQTHEISSEEVFEEVFDNMAAEGTQEKTFGRIFYSHYCQLRQ</sequence>
<evidence type="ECO:0000256" key="1">
    <source>
        <dbReference type="SAM" id="MobiDB-lite"/>
    </source>
</evidence>
<feature type="compositionally biased region" description="Polar residues" evidence="1">
    <location>
        <begin position="61"/>
        <end position="77"/>
    </location>
</feature>
<reference evidence="2 3" key="1">
    <citation type="journal article" date="2023" name="Plants (Basel)">
        <title>Bridging the Gap: Combining Genomics and Transcriptomics Approaches to Understand Stylosanthes scabra, an Orphan Legume from the Brazilian Caatinga.</title>
        <authorList>
            <person name="Ferreira-Neto J.R.C."/>
            <person name="da Silva M.D."/>
            <person name="Binneck E."/>
            <person name="de Melo N.F."/>
            <person name="da Silva R.H."/>
            <person name="de Melo A.L.T.M."/>
            <person name="Pandolfi V."/>
            <person name="Bustamante F.O."/>
            <person name="Brasileiro-Vidal A.C."/>
            <person name="Benko-Iseppon A.M."/>
        </authorList>
    </citation>
    <scope>NUCLEOTIDE SEQUENCE [LARGE SCALE GENOMIC DNA]</scope>
    <source>
        <tissue evidence="2">Leaves</tissue>
    </source>
</reference>
<dbReference type="EMBL" id="JASCZI010001488">
    <property type="protein sequence ID" value="MED6115060.1"/>
    <property type="molecule type" value="Genomic_DNA"/>
</dbReference>
<feature type="compositionally biased region" description="Basic and acidic residues" evidence="1">
    <location>
        <begin position="46"/>
        <end position="59"/>
    </location>
</feature>
<proteinExistence type="predicted"/>
<comment type="caution">
    <text evidence="2">The sequence shown here is derived from an EMBL/GenBank/DDBJ whole genome shotgun (WGS) entry which is preliminary data.</text>
</comment>
<organism evidence="2 3">
    <name type="scientific">Stylosanthes scabra</name>
    <dbReference type="NCBI Taxonomy" id="79078"/>
    <lineage>
        <taxon>Eukaryota</taxon>
        <taxon>Viridiplantae</taxon>
        <taxon>Streptophyta</taxon>
        <taxon>Embryophyta</taxon>
        <taxon>Tracheophyta</taxon>
        <taxon>Spermatophyta</taxon>
        <taxon>Magnoliopsida</taxon>
        <taxon>eudicotyledons</taxon>
        <taxon>Gunneridae</taxon>
        <taxon>Pentapetalae</taxon>
        <taxon>rosids</taxon>
        <taxon>fabids</taxon>
        <taxon>Fabales</taxon>
        <taxon>Fabaceae</taxon>
        <taxon>Papilionoideae</taxon>
        <taxon>50 kb inversion clade</taxon>
        <taxon>dalbergioids sensu lato</taxon>
        <taxon>Dalbergieae</taxon>
        <taxon>Pterocarpus clade</taxon>
        <taxon>Stylosanthes</taxon>
    </lineage>
</organism>
<evidence type="ECO:0000313" key="2">
    <source>
        <dbReference type="EMBL" id="MED6115060.1"/>
    </source>
</evidence>
<accession>A0ABU6QSP0</accession>
<dbReference type="Proteomes" id="UP001341840">
    <property type="component" value="Unassembled WGS sequence"/>
</dbReference>
<evidence type="ECO:0000313" key="3">
    <source>
        <dbReference type="Proteomes" id="UP001341840"/>
    </source>
</evidence>
<name>A0ABU6QSP0_9FABA</name>
<feature type="region of interest" description="Disordered" evidence="1">
    <location>
        <begin position="17"/>
        <end position="108"/>
    </location>
</feature>
<protein>
    <submittedName>
        <fullName evidence="2">Uncharacterized protein</fullName>
    </submittedName>
</protein>
<keyword evidence="3" id="KW-1185">Reference proteome</keyword>
<gene>
    <name evidence="2" type="ORF">PIB30_086553</name>
</gene>